<name>A0A7W5ZHY7_9BACT</name>
<dbReference type="Pfam" id="PF00326">
    <property type="entry name" value="Peptidase_S9"/>
    <property type="match status" value="1"/>
</dbReference>
<feature type="chain" id="PRO_5031261834" evidence="1">
    <location>
        <begin position="28"/>
        <end position="275"/>
    </location>
</feature>
<evidence type="ECO:0000313" key="3">
    <source>
        <dbReference type="EMBL" id="MBB3836164.1"/>
    </source>
</evidence>
<evidence type="ECO:0000313" key="4">
    <source>
        <dbReference type="Proteomes" id="UP000541352"/>
    </source>
</evidence>
<dbReference type="Proteomes" id="UP000541352">
    <property type="component" value="Unassembled WGS sequence"/>
</dbReference>
<dbReference type="EMBL" id="JACIBY010000001">
    <property type="protein sequence ID" value="MBB3836164.1"/>
    <property type="molecule type" value="Genomic_DNA"/>
</dbReference>
<accession>A0A7W5ZHY7</accession>
<protein>
    <submittedName>
        <fullName evidence="3">Pimeloyl-ACP methyl ester carboxylesterase</fullName>
    </submittedName>
</protein>
<feature type="domain" description="Peptidase S9 prolyl oligopeptidase catalytic" evidence="2">
    <location>
        <begin position="125"/>
        <end position="254"/>
    </location>
</feature>
<evidence type="ECO:0000259" key="2">
    <source>
        <dbReference type="Pfam" id="PF00326"/>
    </source>
</evidence>
<dbReference type="InterPro" id="IPR001375">
    <property type="entry name" value="Peptidase_S9_cat"/>
</dbReference>
<proteinExistence type="predicted"/>
<dbReference type="RefSeq" id="WP_183970949.1">
    <property type="nucleotide sequence ID" value="NZ_JACIBY010000001.1"/>
</dbReference>
<dbReference type="GO" id="GO:0006508">
    <property type="term" value="P:proteolysis"/>
    <property type="evidence" value="ECO:0007669"/>
    <property type="project" value="InterPro"/>
</dbReference>
<dbReference type="InterPro" id="IPR029058">
    <property type="entry name" value="AB_hydrolase_fold"/>
</dbReference>
<reference evidence="3 4" key="1">
    <citation type="submission" date="2020-08" db="EMBL/GenBank/DDBJ databases">
        <title>Genomic Encyclopedia of Type Strains, Phase IV (KMG-IV): sequencing the most valuable type-strain genomes for metagenomic binning, comparative biology and taxonomic classification.</title>
        <authorList>
            <person name="Goeker M."/>
        </authorList>
    </citation>
    <scope>NUCLEOTIDE SEQUENCE [LARGE SCALE GENOMIC DNA]</scope>
    <source>
        <strain evidence="3 4">DSM 17976</strain>
    </source>
</reference>
<evidence type="ECO:0000256" key="1">
    <source>
        <dbReference type="SAM" id="SignalP"/>
    </source>
</evidence>
<organism evidence="3 4">
    <name type="scientific">Runella defluvii</name>
    <dbReference type="NCBI Taxonomy" id="370973"/>
    <lineage>
        <taxon>Bacteria</taxon>
        <taxon>Pseudomonadati</taxon>
        <taxon>Bacteroidota</taxon>
        <taxon>Cytophagia</taxon>
        <taxon>Cytophagales</taxon>
        <taxon>Spirosomataceae</taxon>
        <taxon>Runella</taxon>
    </lineage>
</organism>
<comment type="caution">
    <text evidence="3">The sequence shown here is derived from an EMBL/GenBank/DDBJ whole genome shotgun (WGS) entry which is preliminary data.</text>
</comment>
<gene>
    <name evidence="3" type="ORF">FHS57_000146</name>
</gene>
<dbReference type="SUPFAM" id="SSF53474">
    <property type="entry name" value="alpha/beta-Hydrolases"/>
    <property type="match status" value="1"/>
</dbReference>
<sequence length="275" mass="30951">MKTRKKTTLQFCFLFCLLAQLAFTSHASDERATVHTTWNGFEMLEFQFEGVEAKVVLPHQPNPHKNWIWRTQFWAHEPQVDIALLQKGFHVVYVDVVDLYGGPKSMHRFDGFYNHLIQRFGLSPKTVFEGLSRGGLDAYNWASRNADKVYCIYADAPVCDIKSWPGGLGKGKGSKNDWEKCLKAYDLTEATVNDFKDSPINNCVKLAAAKIPLLHVCGDADDVVPIDENTYQLAEKYRSAGGAIELIVKKGVGHHPHCLKDPQPIVDFILKNTGN</sequence>
<feature type="signal peptide" evidence="1">
    <location>
        <begin position="1"/>
        <end position="27"/>
    </location>
</feature>
<dbReference type="AlphaFoldDB" id="A0A7W5ZHY7"/>
<dbReference type="Gene3D" id="3.40.50.1820">
    <property type="entry name" value="alpha/beta hydrolase"/>
    <property type="match status" value="1"/>
</dbReference>
<keyword evidence="1" id="KW-0732">Signal</keyword>
<keyword evidence="4" id="KW-1185">Reference proteome</keyword>
<dbReference type="GO" id="GO:0008236">
    <property type="term" value="F:serine-type peptidase activity"/>
    <property type="evidence" value="ECO:0007669"/>
    <property type="project" value="InterPro"/>
</dbReference>